<evidence type="ECO:0000256" key="1">
    <source>
        <dbReference type="ARBA" id="ARBA00000085"/>
    </source>
</evidence>
<evidence type="ECO:0000259" key="13">
    <source>
        <dbReference type="PROSITE" id="PS50109"/>
    </source>
</evidence>
<dbReference type="Pfam" id="PF08448">
    <property type="entry name" value="PAS_4"/>
    <property type="match status" value="1"/>
</dbReference>
<dbReference type="EC" id="2.7.13.3" evidence="2"/>
<feature type="domain" description="Histidine kinase" evidence="13">
    <location>
        <begin position="536"/>
        <end position="753"/>
    </location>
</feature>
<evidence type="ECO:0000256" key="10">
    <source>
        <dbReference type="ARBA" id="ARBA00068150"/>
    </source>
</evidence>
<dbReference type="InterPro" id="IPR036097">
    <property type="entry name" value="HisK_dim/P_sf"/>
</dbReference>
<evidence type="ECO:0000259" key="15">
    <source>
        <dbReference type="PROSITE" id="PS50113"/>
    </source>
</evidence>
<dbReference type="SUPFAM" id="SSF52172">
    <property type="entry name" value="CheY-like"/>
    <property type="match status" value="1"/>
</dbReference>
<comment type="caution">
    <text evidence="16">The sequence shown here is derived from an EMBL/GenBank/DDBJ whole genome shotgun (WGS) entry which is preliminary data.</text>
</comment>
<dbReference type="Pfam" id="PF00512">
    <property type="entry name" value="HisKA"/>
    <property type="match status" value="1"/>
</dbReference>
<dbReference type="PRINTS" id="PR00344">
    <property type="entry name" value="BCTRLSENSOR"/>
</dbReference>
<dbReference type="InterPro" id="IPR035965">
    <property type="entry name" value="PAS-like_dom_sf"/>
</dbReference>
<dbReference type="Gene3D" id="3.30.450.20">
    <property type="entry name" value="PAS domain"/>
    <property type="match status" value="1"/>
</dbReference>
<evidence type="ECO:0000313" key="17">
    <source>
        <dbReference type="Proteomes" id="UP000194003"/>
    </source>
</evidence>
<evidence type="ECO:0000256" key="4">
    <source>
        <dbReference type="ARBA" id="ARBA00022679"/>
    </source>
</evidence>
<keyword evidence="17" id="KW-1185">Reference proteome</keyword>
<feature type="domain" description="Response regulatory" evidence="14">
    <location>
        <begin position="777"/>
        <end position="896"/>
    </location>
</feature>
<dbReference type="OrthoDB" id="9812260at2"/>
<evidence type="ECO:0000256" key="3">
    <source>
        <dbReference type="ARBA" id="ARBA00022553"/>
    </source>
</evidence>
<evidence type="ECO:0000259" key="14">
    <source>
        <dbReference type="PROSITE" id="PS50110"/>
    </source>
</evidence>
<proteinExistence type="predicted"/>
<dbReference type="InterPro" id="IPR013656">
    <property type="entry name" value="PAS_4"/>
</dbReference>
<dbReference type="Pfam" id="PF02518">
    <property type="entry name" value="HATPase_c"/>
    <property type="match status" value="1"/>
</dbReference>
<dbReference type="InterPro" id="IPR000700">
    <property type="entry name" value="PAS-assoc_C"/>
</dbReference>
<dbReference type="Gene3D" id="1.10.287.130">
    <property type="match status" value="1"/>
</dbReference>
<dbReference type="SMART" id="SM00388">
    <property type="entry name" value="HisKA"/>
    <property type="match status" value="1"/>
</dbReference>
<keyword evidence="4" id="KW-0808">Transferase</keyword>
<gene>
    <name evidence="16" type="ORF">MAIT1_03184</name>
</gene>
<dbReference type="SUPFAM" id="SSF47384">
    <property type="entry name" value="Homodimeric domain of signal transducing histidine kinase"/>
    <property type="match status" value="1"/>
</dbReference>
<dbReference type="AlphaFoldDB" id="A0A1Y2K5U9"/>
<evidence type="ECO:0000256" key="2">
    <source>
        <dbReference type="ARBA" id="ARBA00012438"/>
    </source>
</evidence>
<organism evidence="16 17">
    <name type="scientific">Magnetofaba australis IT-1</name>
    <dbReference type="NCBI Taxonomy" id="1434232"/>
    <lineage>
        <taxon>Bacteria</taxon>
        <taxon>Pseudomonadati</taxon>
        <taxon>Pseudomonadota</taxon>
        <taxon>Magnetococcia</taxon>
        <taxon>Magnetococcales</taxon>
        <taxon>Magnetococcaceae</taxon>
        <taxon>Magnetofaba</taxon>
    </lineage>
</organism>
<keyword evidence="12" id="KW-0812">Transmembrane</keyword>
<keyword evidence="3 11" id="KW-0597">Phosphoprotein</keyword>
<dbReference type="SMART" id="SM00387">
    <property type="entry name" value="HATPase_c"/>
    <property type="match status" value="1"/>
</dbReference>
<keyword evidence="12" id="KW-1133">Transmembrane helix</keyword>
<dbReference type="Gene3D" id="3.40.50.2300">
    <property type="match status" value="1"/>
</dbReference>
<dbReference type="SMART" id="SM00448">
    <property type="entry name" value="REC"/>
    <property type="match status" value="1"/>
</dbReference>
<protein>
    <recommendedName>
        <fullName evidence="10">Sensory/regulatory protein RpfC</fullName>
        <ecNumber evidence="2">2.7.13.3</ecNumber>
    </recommendedName>
</protein>
<evidence type="ECO:0000256" key="11">
    <source>
        <dbReference type="PROSITE-ProRule" id="PRU00169"/>
    </source>
</evidence>
<dbReference type="InterPro" id="IPR000014">
    <property type="entry name" value="PAS"/>
</dbReference>
<dbReference type="InterPro" id="IPR003594">
    <property type="entry name" value="HATPase_dom"/>
</dbReference>
<keyword evidence="5" id="KW-0547">Nucleotide-binding</keyword>
<keyword evidence="12" id="KW-0472">Membrane</keyword>
<dbReference type="STRING" id="1434232.MAIT1_03184"/>
<dbReference type="InterPro" id="IPR001789">
    <property type="entry name" value="Sig_transdc_resp-reg_receiver"/>
</dbReference>
<evidence type="ECO:0000256" key="8">
    <source>
        <dbReference type="ARBA" id="ARBA00023012"/>
    </source>
</evidence>
<dbReference type="PROSITE" id="PS50110">
    <property type="entry name" value="RESPONSE_REGULATORY"/>
    <property type="match status" value="1"/>
</dbReference>
<dbReference type="InterPro" id="IPR036890">
    <property type="entry name" value="HATPase_C_sf"/>
</dbReference>
<dbReference type="GO" id="GO:0000155">
    <property type="term" value="F:phosphorelay sensor kinase activity"/>
    <property type="evidence" value="ECO:0007669"/>
    <property type="project" value="InterPro"/>
</dbReference>
<keyword evidence="6 16" id="KW-0418">Kinase</keyword>
<dbReference type="PROSITE" id="PS50113">
    <property type="entry name" value="PAC"/>
    <property type="match status" value="1"/>
</dbReference>
<dbReference type="CDD" id="cd00082">
    <property type="entry name" value="HisKA"/>
    <property type="match status" value="1"/>
</dbReference>
<evidence type="ECO:0000256" key="9">
    <source>
        <dbReference type="ARBA" id="ARBA00064003"/>
    </source>
</evidence>
<feature type="transmembrane region" description="Helical" evidence="12">
    <location>
        <begin position="344"/>
        <end position="362"/>
    </location>
</feature>
<dbReference type="InterPro" id="IPR005467">
    <property type="entry name" value="His_kinase_dom"/>
</dbReference>
<dbReference type="Proteomes" id="UP000194003">
    <property type="component" value="Unassembled WGS sequence"/>
</dbReference>
<dbReference type="FunFam" id="1.10.287.130:FF:000002">
    <property type="entry name" value="Two-component osmosensing histidine kinase"/>
    <property type="match status" value="1"/>
</dbReference>
<evidence type="ECO:0000256" key="12">
    <source>
        <dbReference type="SAM" id="Phobius"/>
    </source>
</evidence>
<dbReference type="CDD" id="cd17546">
    <property type="entry name" value="REC_hyHK_CKI1_RcsC-like"/>
    <property type="match status" value="1"/>
</dbReference>
<dbReference type="InterPro" id="IPR003661">
    <property type="entry name" value="HisK_dim/P_dom"/>
</dbReference>
<dbReference type="PROSITE" id="PS50109">
    <property type="entry name" value="HIS_KIN"/>
    <property type="match status" value="1"/>
</dbReference>
<dbReference type="Pfam" id="PF14827">
    <property type="entry name" value="dCache_3"/>
    <property type="match status" value="1"/>
</dbReference>
<name>A0A1Y2K5U9_9PROT</name>
<dbReference type="EMBL" id="LVJN01000018">
    <property type="protein sequence ID" value="OSM05051.1"/>
    <property type="molecule type" value="Genomic_DNA"/>
</dbReference>
<dbReference type="Gene3D" id="3.30.565.10">
    <property type="entry name" value="Histidine kinase-like ATPase, C-terminal domain"/>
    <property type="match status" value="1"/>
</dbReference>
<dbReference type="FunFam" id="3.30.565.10:FF:000010">
    <property type="entry name" value="Sensor histidine kinase RcsC"/>
    <property type="match status" value="1"/>
</dbReference>
<dbReference type="Pfam" id="PF00072">
    <property type="entry name" value="Response_reg"/>
    <property type="match status" value="1"/>
</dbReference>
<feature type="transmembrane region" description="Helical" evidence="12">
    <location>
        <begin position="16"/>
        <end position="37"/>
    </location>
</feature>
<dbReference type="SUPFAM" id="SSF55785">
    <property type="entry name" value="PYP-like sensor domain (PAS domain)"/>
    <property type="match status" value="1"/>
</dbReference>
<feature type="domain" description="PAC" evidence="15">
    <location>
        <begin position="466"/>
        <end position="518"/>
    </location>
</feature>
<dbReference type="SUPFAM" id="SSF55874">
    <property type="entry name" value="ATPase domain of HSP90 chaperone/DNA topoisomerase II/histidine kinase"/>
    <property type="match status" value="1"/>
</dbReference>
<dbReference type="GO" id="GO:0005524">
    <property type="term" value="F:ATP binding"/>
    <property type="evidence" value="ECO:0007669"/>
    <property type="project" value="UniProtKB-KW"/>
</dbReference>
<evidence type="ECO:0000256" key="6">
    <source>
        <dbReference type="ARBA" id="ARBA00022777"/>
    </source>
</evidence>
<evidence type="ECO:0000256" key="5">
    <source>
        <dbReference type="ARBA" id="ARBA00022741"/>
    </source>
</evidence>
<keyword evidence="8" id="KW-0902">Two-component regulatory system</keyword>
<dbReference type="CDD" id="cd16922">
    <property type="entry name" value="HATPase_EvgS-ArcB-TorS-like"/>
    <property type="match status" value="1"/>
</dbReference>
<dbReference type="RefSeq" id="WP_085441692.1">
    <property type="nucleotide sequence ID" value="NZ_LVJN01000018.1"/>
</dbReference>
<evidence type="ECO:0000256" key="7">
    <source>
        <dbReference type="ARBA" id="ARBA00022840"/>
    </source>
</evidence>
<dbReference type="InterPro" id="IPR011006">
    <property type="entry name" value="CheY-like_superfamily"/>
</dbReference>
<comment type="catalytic activity">
    <reaction evidence="1">
        <text>ATP + protein L-histidine = ADP + protein N-phospho-L-histidine.</text>
        <dbReference type="EC" id="2.7.13.3"/>
    </reaction>
</comment>
<dbReference type="NCBIfam" id="TIGR00229">
    <property type="entry name" value="sensory_box"/>
    <property type="match status" value="1"/>
</dbReference>
<reference evidence="16 17" key="1">
    <citation type="journal article" date="2016" name="BMC Genomics">
        <title>Combined genomic and structural analyses of a cultured magnetotactic bacterium reveals its niche adaptation to a dynamic environment.</title>
        <authorList>
            <person name="Araujo A.C."/>
            <person name="Morillo V."/>
            <person name="Cypriano J."/>
            <person name="Teixeira L.C."/>
            <person name="Leao P."/>
            <person name="Lyra S."/>
            <person name="Almeida L.G."/>
            <person name="Bazylinski D.A."/>
            <person name="Vasconcellos A.T."/>
            <person name="Abreu F."/>
            <person name="Lins U."/>
        </authorList>
    </citation>
    <scope>NUCLEOTIDE SEQUENCE [LARGE SCALE GENOMIC DNA]</scope>
    <source>
        <strain evidence="16 17">IT-1</strain>
    </source>
</reference>
<dbReference type="PANTHER" id="PTHR43047">
    <property type="entry name" value="TWO-COMPONENT HISTIDINE PROTEIN KINASE"/>
    <property type="match status" value="1"/>
</dbReference>
<evidence type="ECO:0000313" key="16">
    <source>
        <dbReference type="EMBL" id="OSM05051.1"/>
    </source>
</evidence>
<comment type="subunit">
    <text evidence="9">At low DSF concentrations, interacts with RpfF.</text>
</comment>
<accession>A0A1Y2K5U9</accession>
<dbReference type="InterPro" id="IPR004358">
    <property type="entry name" value="Sig_transdc_His_kin-like_C"/>
</dbReference>
<keyword evidence="7" id="KW-0067">ATP-binding</keyword>
<sequence>MSLLNGRFQSGSQIRIFLYLSLALLSSDFLFVSYNYVAAQNALMESFSKRGREQKSAFQLLLNSTLANMQQMATFISLDPKIQQLFLKGKQAVEAEGGGAGGSGAARIRQALLEEVGPRWEQMTAKYDVRQLHFHLGPGSLSFLRVHQPDKFGDRMDGLRYIIEDSYKRQSTLTGFETGRIYSGLRGVVPVYADDPANGARIHVGTLEVGTSFESMFEIIDRQLSSGIAALLKSQHVNQAMWEEFVKRQFVFSNLGCDCKVEAASRPVKEILQATMPYLEGGRFSDDHTHWVEHAGHNYSVTHFPLFDYIARRNQSQTPVGVILLWTSVNEEVQAYHKAIRSNLAIGAFGFIILELLIWGAIRVVSSSLHRQIDERTHELDEEVKKRKHQQYFLQTVIDAVQDPIMVIGGDYQVKLINKVARESALCQSTEVTSYCYSISHNQPEPCSGDGHPCPLEIVFKTGNATSVVHTHYDAQGEERLIELSASPLNDHDGALIGIVETQRDITERSRAERELVIAKEEAEKANMAKSDFLANMSHEIRTPMNVVLGMGELLLEEETDSQKRHYLEVVQSASEALLTIINDILDLSRIEAGEISLSIEPIRTSLVVRDVVRIFAHQADQKELALNYDISENVPEWAYSDRTRLQQILINLVGNAMKFTEKGSVTLAVIEKEGDRCQFTVSDTGVGISDKKQAVIFSPFVQADTSVTRRFGGTGLGLAICKAIVQRMDGSIGVDSKEGEGSKFYFEIPLVRTEAPDSPILAGNKAEETQKVTRLKLLVAEDSEDNITLLKAYLKNTPHQISFARTGAQAVDAFKSGAFDLVLMDVQMPEMDGYAATQAIRQLEQEKGLAATPIFALSAHVLTEAREQSLKAGCDGHLSKPIKKKFLLDFLGSLTSSS</sequence>
<feature type="modified residue" description="4-aspartylphosphate" evidence="11">
    <location>
        <position position="826"/>
    </location>
</feature>
<dbReference type="InterPro" id="IPR029150">
    <property type="entry name" value="dCache_3"/>
</dbReference>